<dbReference type="AlphaFoldDB" id="A0A1I7T6N5"/>
<evidence type="ECO:0000313" key="15">
    <source>
        <dbReference type="WBParaSite" id="Csp11.Scaffold522.g2929.t1"/>
    </source>
</evidence>
<dbReference type="Pfam" id="PF00105">
    <property type="entry name" value="zf-C4"/>
    <property type="match status" value="1"/>
</dbReference>
<dbReference type="Gene3D" id="3.30.50.10">
    <property type="entry name" value="Erythroid Transcription Factor GATA-1, subunit A"/>
    <property type="match status" value="1"/>
</dbReference>
<accession>A0A1I7T6N5</accession>
<evidence type="ECO:0000256" key="9">
    <source>
        <dbReference type="ARBA" id="ARBA00023170"/>
    </source>
</evidence>
<dbReference type="PANTHER" id="PTHR45680">
    <property type="entry name" value="NUCLEAR HORMONE RECEPTOR FAMILY"/>
    <property type="match status" value="1"/>
</dbReference>
<keyword evidence="4 11" id="KW-0863">Zinc-finger</keyword>
<dbReference type="eggNOG" id="KOG3575">
    <property type="taxonomic scope" value="Eukaryota"/>
</dbReference>
<protein>
    <submittedName>
        <fullName evidence="15">Nuclear receptor domain-containing protein</fullName>
    </submittedName>
</protein>
<comment type="subcellular location">
    <subcellularLocation>
        <location evidence="1 11">Nucleus</location>
    </subcellularLocation>
</comment>
<dbReference type="InterPro" id="IPR051152">
    <property type="entry name" value="C.elegans_Orphan_NR"/>
</dbReference>
<dbReference type="GO" id="GO:0000978">
    <property type="term" value="F:RNA polymerase II cis-regulatory region sequence-specific DNA binding"/>
    <property type="evidence" value="ECO:0007669"/>
    <property type="project" value="InterPro"/>
</dbReference>
<evidence type="ECO:0000256" key="10">
    <source>
        <dbReference type="ARBA" id="ARBA00023242"/>
    </source>
</evidence>
<dbReference type="SUPFAM" id="SSF57716">
    <property type="entry name" value="Glucocorticoid receptor-like (DNA-binding domain)"/>
    <property type="match status" value="1"/>
</dbReference>
<evidence type="ECO:0000256" key="2">
    <source>
        <dbReference type="ARBA" id="ARBA00005993"/>
    </source>
</evidence>
<keyword evidence="10 11" id="KW-0539">Nucleus</keyword>
<dbReference type="InterPro" id="IPR001628">
    <property type="entry name" value="Znf_hrmn_rcpt"/>
</dbReference>
<feature type="domain" description="NR LBD" evidence="13">
    <location>
        <begin position="157"/>
        <end position="399"/>
    </location>
</feature>
<evidence type="ECO:0000256" key="11">
    <source>
        <dbReference type="RuleBase" id="RU004334"/>
    </source>
</evidence>
<evidence type="ECO:0000259" key="12">
    <source>
        <dbReference type="PROSITE" id="PS51030"/>
    </source>
</evidence>
<keyword evidence="7 11" id="KW-0238">DNA-binding</keyword>
<feature type="domain" description="Nuclear receptor" evidence="12">
    <location>
        <begin position="6"/>
        <end position="82"/>
    </location>
</feature>
<evidence type="ECO:0000256" key="7">
    <source>
        <dbReference type="ARBA" id="ARBA00023125"/>
    </source>
</evidence>
<dbReference type="PROSITE" id="PS51030">
    <property type="entry name" value="NUCLEAR_REC_DBD_2"/>
    <property type="match status" value="1"/>
</dbReference>
<sequence length="399" mass="46489">MDYTVSKPCKVCGQGTDGKRHYGAWVCRACAAFFRRSMILKNTKKCRENGKCDFMKNGFFTCKYCRLQKCLRVGMSPTKFVIDEQNQNALAATIPTSMDVFCGRSNLIIFCAPQLSPTSSPFASKNYIDLHYVIAEAQKILDEGPETPIQSEKRLKKLALGLEPILKSKVSVSPNIKKYGKDEALAHMEYDILAVSKWFSHFDEFHQLPKTIQIQMIKAVWSVWWKLARLVSTTITINKCFDKSEVKRMKNDQLLYNFDQDIDMSWLSKYTVEELKFFIDINTEYRMDELTRLMLDLDPSDVELSFMLGQLCFHYVGKRFQGEILQVADKFQEILADDLHDYYINQMKRHNYSKRLASMMKINNLIQKKIYDNKKRSDLALVFDVFCVEVSHPEMFFDM</sequence>
<dbReference type="InterPro" id="IPR000536">
    <property type="entry name" value="Nucl_hrmn_rcpt_lig-bd"/>
</dbReference>
<dbReference type="Proteomes" id="UP000095282">
    <property type="component" value="Unplaced"/>
</dbReference>
<dbReference type="SUPFAM" id="SSF48508">
    <property type="entry name" value="Nuclear receptor ligand-binding domain"/>
    <property type="match status" value="1"/>
</dbReference>
<dbReference type="PANTHER" id="PTHR45680:SF12">
    <property type="entry name" value="NUCLEAR HORMONE RECEPTOR FAMILY-RELATED"/>
    <property type="match status" value="1"/>
</dbReference>
<dbReference type="InterPro" id="IPR049636">
    <property type="entry name" value="HNF4-like_DBD"/>
</dbReference>
<dbReference type="GO" id="GO:0003700">
    <property type="term" value="F:DNA-binding transcription factor activity"/>
    <property type="evidence" value="ECO:0007669"/>
    <property type="project" value="InterPro"/>
</dbReference>
<organism evidence="14 15">
    <name type="scientific">Caenorhabditis tropicalis</name>
    <dbReference type="NCBI Taxonomy" id="1561998"/>
    <lineage>
        <taxon>Eukaryota</taxon>
        <taxon>Metazoa</taxon>
        <taxon>Ecdysozoa</taxon>
        <taxon>Nematoda</taxon>
        <taxon>Chromadorea</taxon>
        <taxon>Rhabditida</taxon>
        <taxon>Rhabditina</taxon>
        <taxon>Rhabditomorpha</taxon>
        <taxon>Rhabditoidea</taxon>
        <taxon>Rhabditidae</taxon>
        <taxon>Peloderinae</taxon>
        <taxon>Caenorhabditis</taxon>
    </lineage>
</organism>
<keyword evidence="9 11" id="KW-0675">Receptor</keyword>
<keyword evidence="3 11" id="KW-0479">Metal-binding</keyword>
<evidence type="ECO:0000256" key="3">
    <source>
        <dbReference type="ARBA" id="ARBA00022723"/>
    </source>
</evidence>
<evidence type="ECO:0000256" key="5">
    <source>
        <dbReference type="ARBA" id="ARBA00022833"/>
    </source>
</evidence>
<dbReference type="SMART" id="SM00399">
    <property type="entry name" value="ZnF_C4"/>
    <property type="match status" value="1"/>
</dbReference>
<dbReference type="PRINTS" id="PR00047">
    <property type="entry name" value="STROIDFINGER"/>
</dbReference>
<dbReference type="GO" id="GO:0008270">
    <property type="term" value="F:zinc ion binding"/>
    <property type="evidence" value="ECO:0007669"/>
    <property type="project" value="UniProtKB-KW"/>
</dbReference>
<dbReference type="GO" id="GO:0005634">
    <property type="term" value="C:nucleus"/>
    <property type="evidence" value="ECO:0007669"/>
    <property type="project" value="UniProtKB-SubCell"/>
</dbReference>
<dbReference type="Gene3D" id="1.10.565.10">
    <property type="entry name" value="Retinoid X Receptor"/>
    <property type="match status" value="1"/>
</dbReference>
<evidence type="ECO:0000313" key="14">
    <source>
        <dbReference type="Proteomes" id="UP000095282"/>
    </source>
</evidence>
<comment type="similarity">
    <text evidence="2 11">Belongs to the nuclear hormone receptor family.</text>
</comment>
<keyword evidence="5 11" id="KW-0862">Zinc</keyword>
<dbReference type="InterPro" id="IPR013088">
    <property type="entry name" value="Znf_NHR/GATA"/>
</dbReference>
<reference evidence="15" key="1">
    <citation type="submission" date="2016-11" db="UniProtKB">
        <authorList>
            <consortium name="WormBaseParasite"/>
        </authorList>
    </citation>
    <scope>IDENTIFICATION</scope>
</reference>
<evidence type="ECO:0000256" key="1">
    <source>
        <dbReference type="ARBA" id="ARBA00004123"/>
    </source>
</evidence>
<proteinExistence type="inferred from homology"/>
<evidence type="ECO:0000256" key="4">
    <source>
        <dbReference type="ARBA" id="ARBA00022771"/>
    </source>
</evidence>
<evidence type="ECO:0000256" key="6">
    <source>
        <dbReference type="ARBA" id="ARBA00023015"/>
    </source>
</evidence>
<name>A0A1I7T6N5_9PELO</name>
<dbReference type="STRING" id="1561998.A0A1I7T6N5"/>
<dbReference type="WBParaSite" id="Csp11.Scaffold522.g2929.t1">
    <property type="protein sequence ID" value="Csp11.Scaffold522.g2929.t1"/>
    <property type="gene ID" value="Csp11.Scaffold522.g2929"/>
</dbReference>
<dbReference type="PROSITE" id="PS51843">
    <property type="entry name" value="NR_LBD"/>
    <property type="match status" value="1"/>
</dbReference>
<dbReference type="Pfam" id="PF00104">
    <property type="entry name" value="Hormone_recep"/>
    <property type="match status" value="1"/>
</dbReference>
<dbReference type="PROSITE" id="PS00031">
    <property type="entry name" value="NUCLEAR_REC_DBD_1"/>
    <property type="match status" value="1"/>
</dbReference>
<dbReference type="InterPro" id="IPR035500">
    <property type="entry name" value="NHR-like_dom_sf"/>
</dbReference>
<evidence type="ECO:0000259" key="13">
    <source>
        <dbReference type="PROSITE" id="PS51843"/>
    </source>
</evidence>
<dbReference type="CDD" id="cd06960">
    <property type="entry name" value="NR_DBD_HNF4A"/>
    <property type="match status" value="1"/>
</dbReference>
<evidence type="ECO:0000256" key="8">
    <source>
        <dbReference type="ARBA" id="ARBA00023163"/>
    </source>
</evidence>
<keyword evidence="14" id="KW-1185">Reference proteome</keyword>
<keyword evidence="8 11" id="KW-0804">Transcription</keyword>
<keyword evidence="6 11" id="KW-0805">Transcription regulation</keyword>
<dbReference type="SMART" id="SM00430">
    <property type="entry name" value="HOLI"/>
    <property type="match status" value="1"/>
</dbReference>